<gene>
    <name evidence="2" type="ORF">J3U87_28270</name>
</gene>
<name>A0A8A4TIX4_SULCO</name>
<reference evidence="2" key="1">
    <citation type="submission" date="2021-03" db="EMBL/GenBank/DDBJ databases">
        <title>Acanthopleuribacteraceae sp. M133.</title>
        <authorList>
            <person name="Wang G."/>
        </authorList>
    </citation>
    <scope>NUCLEOTIDE SEQUENCE</scope>
    <source>
        <strain evidence="2">M133</strain>
    </source>
</reference>
<sequence>MRTSIATTTFLLSFLFANSHLQAQVRAHEPVILTGERLPDWTGVPVAEMFLLAFVDGEWHQVGFQVDERDPDGSYTNPDDGAWDANDELVFQPQDGGQPVMISTWLSDPDSSGFPRQRIDVADPVTESTTTFYLYRSSSLLHDDVPGHMTYDADADLIQSQAYRAGFDDSLLMIDELRLGAPDAEPDDILDREKIRIQGQILAFPFTLTEEDLAPQQLHTIAGKVRVIRIVEREVSILTTTIPYTETKYFYRSFFGAPPASLTVDASMGVTGFRLSYDLTAAAADASFDNPNNTAIPVDGMDDSGVDTTLSTEQQTNYWASVTSLDWSLITTARFSGIAETATLYYHDRTDGSTADGTVDTGDQESYGDNGVRLENPLGGEAELISWFYVAEPGALDGPTASSYMQNPLTVENTSEEAAAGLGELVALWLEDHPDTGLPVSVLDMVDLVSGLPGG</sequence>
<keyword evidence="3" id="KW-1185">Reference proteome</keyword>
<protein>
    <submittedName>
        <fullName evidence="2">Uncharacterized protein</fullName>
    </submittedName>
</protein>
<dbReference type="RefSeq" id="WP_237379132.1">
    <property type="nucleotide sequence ID" value="NZ_CP071793.1"/>
</dbReference>
<proteinExistence type="predicted"/>
<dbReference type="Proteomes" id="UP000663929">
    <property type="component" value="Chromosome"/>
</dbReference>
<evidence type="ECO:0000313" key="3">
    <source>
        <dbReference type="Proteomes" id="UP000663929"/>
    </source>
</evidence>
<accession>A0A8A4TIX4</accession>
<evidence type="ECO:0000256" key="1">
    <source>
        <dbReference type="SAM" id="SignalP"/>
    </source>
</evidence>
<dbReference type="EMBL" id="CP071793">
    <property type="protein sequence ID" value="QTD49500.1"/>
    <property type="molecule type" value="Genomic_DNA"/>
</dbReference>
<feature type="chain" id="PRO_5035196617" evidence="1">
    <location>
        <begin position="24"/>
        <end position="455"/>
    </location>
</feature>
<feature type="signal peptide" evidence="1">
    <location>
        <begin position="1"/>
        <end position="23"/>
    </location>
</feature>
<evidence type="ECO:0000313" key="2">
    <source>
        <dbReference type="EMBL" id="QTD49500.1"/>
    </source>
</evidence>
<keyword evidence="1" id="KW-0732">Signal</keyword>
<dbReference type="AlphaFoldDB" id="A0A8A4TIX4"/>
<dbReference type="KEGG" id="scor:J3U87_28270"/>
<organism evidence="2 3">
    <name type="scientific">Sulfidibacter corallicola</name>
    <dbReference type="NCBI Taxonomy" id="2818388"/>
    <lineage>
        <taxon>Bacteria</taxon>
        <taxon>Pseudomonadati</taxon>
        <taxon>Acidobacteriota</taxon>
        <taxon>Holophagae</taxon>
        <taxon>Acanthopleuribacterales</taxon>
        <taxon>Acanthopleuribacteraceae</taxon>
        <taxon>Sulfidibacter</taxon>
    </lineage>
</organism>